<organism evidence="2 3">
    <name type="scientific">Rhynchophorus ferrugineus</name>
    <name type="common">Red palm weevil</name>
    <name type="synonym">Curculio ferrugineus</name>
    <dbReference type="NCBI Taxonomy" id="354439"/>
    <lineage>
        <taxon>Eukaryota</taxon>
        <taxon>Metazoa</taxon>
        <taxon>Ecdysozoa</taxon>
        <taxon>Arthropoda</taxon>
        <taxon>Hexapoda</taxon>
        <taxon>Insecta</taxon>
        <taxon>Pterygota</taxon>
        <taxon>Neoptera</taxon>
        <taxon>Endopterygota</taxon>
        <taxon>Coleoptera</taxon>
        <taxon>Polyphaga</taxon>
        <taxon>Cucujiformia</taxon>
        <taxon>Curculionidae</taxon>
        <taxon>Dryophthorinae</taxon>
        <taxon>Rhynchophorus</taxon>
    </lineage>
</organism>
<evidence type="ECO:0000313" key="3">
    <source>
        <dbReference type="Proteomes" id="UP000625711"/>
    </source>
</evidence>
<gene>
    <name evidence="2" type="ORF">GWI33_012080</name>
</gene>
<evidence type="ECO:0000256" key="1">
    <source>
        <dbReference type="SAM" id="MobiDB-lite"/>
    </source>
</evidence>
<reference evidence="2" key="1">
    <citation type="submission" date="2020-08" db="EMBL/GenBank/DDBJ databases">
        <title>Genome sequencing and assembly of the red palm weevil Rhynchophorus ferrugineus.</title>
        <authorList>
            <person name="Dias G.B."/>
            <person name="Bergman C.M."/>
            <person name="Manee M."/>
        </authorList>
    </citation>
    <scope>NUCLEOTIDE SEQUENCE</scope>
    <source>
        <strain evidence="2">AA-2017</strain>
        <tissue evidence="2">Whole larva</tissue>
    </source>
</reference>
<evidence type="ECO:0000313" key="2">
    <source>
        <dbReference type="EMBL" id="KAF7275212.1"/>
    </source>
</evidence>
<sequence>MTGRKSVGFRVLGAPRVKALPRAECVRRFPGRVGTGGIDDDDKGQRGSDAARFFDDTLKETDPDRGDNPFGDDGKDINLKKLLNVPDSDGKKLKRRFSE</sequence>
<name>A0A834IA19_RHYFE</name>
<feature type="compositionally biased region" description="Basic and acidic residues" evidence="1">
    <location>
        <begin position="88"/>
        <end position="99"/>
    </location>
</feature>
<keyword evidence="3" id="KW-1185">Reference proteome</keyword>
<feature type="compositionally biased region" description="Basic and acidic residues" evidence="1">
    <location>
        <begin position="52"/>
        <end position="79"/>
    </location>
</feature>
<dbReference type="Proteomes" id="UP000625711">
    <property type="component" value="Unassembled WGS sequence"/>
</dbReference>
<protein>
    <submittedName>
        <fullName evidence="2">Uncharacterized protein</fullName>
    </submittedName>
</protein>
<accession>A0A834IA19</accession>
<proteinExistence type="predicted"/>
<comment type="caution">
    <text evidence="2">The sequence shown here is derived from an EMBL/GenBank/DDBJ whole genome shotgun (WGS) entry which is preliminary data.</text>
</comment>
<dbReference type="EMBL" id="JAACXV010011056">
    <property type="protein sequence ID" value="KAF7275212.1"/>
    <property type="molecule type" value="Genomic_DNA"/>
</dbReference>
<feature type="region of interest" description="Disordered" evidence="1">
    <location>
        <begin position="31"/>
        <end position="99"/>
    </location>
</feature>
<dbReference type="AlphaFoldDB" id="A0A834IA19"/>